<dbReference type="Proteomes" id="UP001477870">
    <property type="component" value="Unassembled WGS sequence"/>
</dbReference>
<comment type="caution">
    <text evidence="2">The sequence shown here is derived from an EMBL/GenBank/DDBJ whole genome shotgun (WGS) entry which is preliminary data.</text>
</comment>
<dbReference type="PANTHER" id="PTHR43236">
    <property type="entry name" value="ANTITOXIN HIGA1"/>
    <property type="match status" value="1"/>
</dbReference>
<name>A0ABU9T3Q4_9HYPH</name>
<dbReference type="Gene3D" id="1.10.10.2910">
    <property type="match status" value="1"/>
</dbReference>
<dbReference type="Pfam" id="PF06114">
    <property type="entry name" value="Peptidase_M78"/>
    <property type="match status" value="1"/>
</dbReference>
<dbReference type="PANTHER" id="PTHR43236:SF2">
    <property type="entry name" value="BLL0069 PROTEIN"/>
    <property type="match status" value="1"/>
</dbReference>
<proteinExistence type="predicted"/>
<evidence type="ECO:0000313" key="2">
    <source>
        <dbReference type="EMBL" id="MEM5500761.1"/>
    </source>
</evidence>
<dbReference type="RefSeq" id="WP_342847085.1">
    <property type="nucleotide sequence ID" value="NZ_JBBMQO010000002.1"/>
</dbReference>
<evidence type="ECO:0000259" key="1">
    <source>
        <dbReference type="Pfam" id="PF06114"/>
    </source>
</evidence>
<dbReference type="InterPro" id="IPR010359">
    <property type="entry name" value="IrrE_HExxH"/>
</dbReference>
<keyword evidence="3" id="KW-1185">Reference proteome</keyword>
<evidence type="ECO:0000313" key="3">
    <source>
        <dbReference type="Proteomes" id="UP001477870"/>
    </source>
</evidence>
<sequence length="162" mass="18282">METMTEMQVLRYFKSMPPVRVVEAIKALGIRYVEKRLITGQSGYFKNTGNGYEIGVNATDGPQRKRFTAAHELGHYVLHRDKLGPGEHLDRLYDKYADSNSASPFSYSDERQANQFAADFLMPANLVSIYYQRGDAAQRIAERFEVSKAAADVRLKSLGLLP</sequence>
<protein>
    <submittedName>
        <fullName evidence="2">ImmA/IrrE family metallo-endopeptidase</fullName>
    </submittedName>
</protein>
<reference evidence="2 3" key="1">
    <citation type="submission" date="2024-03" db="EMBL/GenBank/DDBJ databases">
        <title>Community enrichment and isolation of bacterial strains for fucoidan degradation.</title>
        <authorList>
            <person name="Sichert A."/>
        </authorList>
    </citation>
    <scope>NUCLEOTIDE SEQUENCE [LARGE SCALE GENOMIC DNA]</scope>
    <source>
        <strain evidence="2 3">AS62</strain>
    </source>
</reference>
<dbReference type="InterPro" id="IPR052345">
    <property type="entry name" value="Rad_response_metalloprotease"/>
</dbReference>
<gene>
    <name evidence="2" type="ORF">WNY59_04070</name>
</gene>
<feature type="domain" description="IrrE N-terminal-like" evidence="1">
    <location>
        <begin position="26"/>
        <end position="156"/>
    </location>
</feature>
<dbReference type="EMBL" id="JBBMQO010000002">
    <property type="protein sequence ID" value="MEM5500761.1"/>
    <property type="molecule type" value="Genomic_DNA"/>
</dbReference>
<accession>A0ABU9T3Q4</accession>
<organism evidence="2 3">
    <name type="scientific">Ahrensia kielensis</name>
    <dbReference type="NCBI Taxonomy" id="76980"/>
    <lineage>
        <taxon>Bacteria</taxon>
        <taxon>Pseudomonadati</taxon>
        <taxon>Pseudomonadota</taxon>
        <taxon>Alphaproteobacteria</taxon>
        <taxon>Hyphomicrobiales</taxon>
        <taxon>Ahrensiaceae</taxon>
        <taxon>Ahrensia</taxon>
    </lineage>
</organism>